<dbReference type="Proteomes" id="UP001500102">
    <property type="component" value="Unassembled WGS sequence"/>
</dbReference>
<protein>
    <recommendedName>
        <fullName evidence="3">Gfo/Idh/MocA-like oxidoreductase N-terminal domain-containing protein</fullName>
    </recommendedName>
</protein>
<reference evidence="2" key="1">
    <citation type="journal article" date="2019" name="Int. J. Syst. Evol. Microbiol.">
        <title>The Global Catalogue of Microorganisms (GCM) 10K type strain sequencing project: providing services to taxonomists for standard genome sequencing and annotation.</title>
        <authorList>
            <consortium name="The Broad Institute Genomics Platform"/>
            <consortium name="The Broad Institute Genome Sequencing Center for Infectious Disease"/>
            <person name="Wu L."/>
            <person name="Ma J."/>
        </authorList>
    </citation>
    <scope>NUCLEOTIDE SEQUENCE [LARGE SCALE GENOMIC DNA]</scope>
    <source>
        <strain evidence="2">JCM 15921</strain>
    </source>
</reference>
<evidence type="ECO:0000313" key="1">
    <source>
        <dbReference type="EMBL" id="GAA2140593.1"/>
    </source>
</evidence>
<organism evidence="1 2">
    <name type="scientific">Arthrobacter humicola</name>
    <dbReference type="NCBI Taxonomy" id="409291"/>
    <lineage>
        <taxon>Bacteria</taxon>
        <taxon>Bacillati</taxon>
        <taxon>Actinomycetota</taxon>
        <taxon>Actinomycetes</taxon>
        <taxon>Micrococcales</taxon>
        <taxon>Micrococcaceae</taxon>
        <taxon>Arthrobacter</taxon>
    </lineage>
</organism>
<gene>
    <name evidence="1" type="ORF">GCM10009825_28480</name>
</gene>
<dbReference type="EMBL" id="BAAAQB010000037">
    <property type="protein sequence ID" value="GAA2140593.1"/>
    <property type="molecule type" value="Genomic_DNA"/>
</dbReference>
<evidence type="ECO:0008006" key="3">
    <source>
        <dbReference type="Google" id="ProtNLM"/>
    </source>
</evidence>
<evidence type="ECO:0000313" key="2">
    <source>
        <dbReference type="Proteomes" id="UP001500102"/>
    </source>
</evidence>
<proteinExistence type="predicted"/>
<comment type="caution">
    <text evidence="1">The sequence shown here is derived from an EMBL/GenBank/DDBJ whole genome shotgun (WGS) entry which is preliminary data.</text>
</comment>
<dbReference type="RefSeq" id="WP_344367025.1">
    <property type="nucleotide sequence ID" value="NZ_BAAAQB010000037.1"/>
</dbReference>
<name>A0ABP5L5D0_9MICC</name>
<accession>A0ABP5L5D0</accession>
<keyword evidence="2" id="KW-1185">Reference proteome</keyword>
<sequence length="268" mass="27765">MNPAVRGFGVCTALPAYVAAIAELPLSAVRTDDVRGAVAAVPGSGDWWQGMLAARAEGAVAVVLADPGVLPQESLASQPWPGDIPLIAERPRLRPDVVADAVRARRGSPARIVTVECAAPAASLEAVLRDGFGWERSLTGRPLTPQACRATTHGRIALLDSAGPAGGSVPATLVGTLAGGTHLGGLVQVLALGEVRTEVTVDQPAGLTRLETSTAGGALRAPERYESSARLALRRALVACSSGRHVADLDELLEDMALTWALRGTWRE</sequence>